<accession>A0ABY2R413</accession>
<evidence type="ECO:0000313" key="3">
    <source>
        <dbReference type="Proteomes" id="UP000306038"/>
    </source>
</evidence>
<dbReference type="Pfam" id="PF01381">
    <property type="entry name" value="HTH_3"/>
    <property type="match status" value="1"/>
</dbReference>
<dbReference type="Proteomes" id="UP000306038">
    <property type="component" value="Unassembled WGS sequence"/>
</dbReference>
<protein>
    <submittedName>
        <fullName evidence="2">XRE family transcriptional regulator</fullName>
    </submittedName>
</protein>
<keyword evidence="3" id="KW-1185">Reference proteome</keyword>
<dbReference type="CDD" id="cd00093">
    <property type="entry name" value="HTH_XRE"/>
    <property type="match status" value="1"/>
</dbReference>
<gene>
    <name evidence="2" type="ORF">EK417_15485</name>
</gene>
<dbReference type="InterPro" id="IPR010982">
    <property type="entry name" value="Lambda_DNA-bd_dom_sf"/>
</dbReference>
<proteinExistence type="predicted"/>
<dbReference type="InterPro" id="IPR001387">
    <property type="entry name" value="Cro/C1-type_HTH"/>
</dbReference>
<name>A0ABY2R413_9FLAO</name>
<reference evidence="2 3" key="1">
    <citation type="submission" date="2019-01" db="EMBL/GenBank/DDBJ databases">
        <authorList>
            <person name="B I."/>
            <person name="Ch S."/>
            <person name="Ch V.R."/>
        </authorList>
    </citation>
    <scope>NUCLEOTIDE SEQUENCE [LARGE SCALE GENOMIC DNA]</scope>
    <source>
        <strain evidence="2 3">JC507</strain>
    </source>
</reference>
<evidence type="ECO:0000313" key="2">
    <source>
        <dbReference type="EMBL" id="THV57429.1"/>
    </source>
</evidence>
<dbReference type="PROSITE" id="PS50943">
    <property type="entry name" value="HTH_CROC1"/>
    <property type="match status" value="1"/>
</dbReference>
<evidence type="ECO:0000259" key="1">
    <source>
        <dbReference type="PROSITE" id="PS50943"/>
    </source>
</evidence>
<dbReference type="SMART" id="SM00530">
    <property type="entry name" value="HTH_XRE"/>
    <property type="match status" value="1"/>
</dbReference>
<comment type="caution">
    <text evidence="2">The sequence shown here is derived from an EMBL/GenBank/DDBJ whole genome shotgun (WGS) entry which is preliminary data.</text>
</comment>
<dbReference type="SUPFAM" id="SSF47413">
    <property type="entry name" value="lambda repressor-like DNA-binding domains"/>
    <property type="match status" value="1"/>
</dbReference>
<dbReference type="Gene3D" id="1.10.260.40">
    <property type="entry name" value="lambda repressor-like DNA-binding domains"/>
    <property type="match status" value="1"/>
</dbReference>
<dbReference type="EMBL" id="SDLV01000031">
    <property type="protein sequence ID" value="THV57429.1"/>
    <property type="molecule type" value="Genomic_DNA"/>
</dbReference>
<organism evidence="2 3">
    <name type="scientific">Chryseobacterium candidae</name>
    <dbReference type="NCBI Taxonomy" id="1978493"/>
    <lineage>
        <taxon>Bacteria</taxon>
        <taxon>Pseudomonadati</taxon>
        <taxon>Bacteroidota</taxon>
        <taxon>Flavobacteriia</taxon>
        <taxon>Flavobacteriales</taxon>
        <taxon>Weeksellaceae</taxon>
        <taxon>Chryseobacterium group</taxon>
        <taxon>Chryseobacterium</taxon>
    </lineage>
</organism>
<feature type="domain" description="HTH cro/C1-type" evidence="1">
    <location>
        <begin position="28"/>
        <end position="82"/>
    </location>
</feature>
<sequence length="113" mass="13574">MKNFRKSKIYSMYKWDIEELKFQIGKLIQLHRLKKNLSQFQLGNELNLSSNHVGRIERAETNPTIENLVKFCNFFEIDMLLLFTKLTNKELKNIESEIEYLQKVFKNKNKTKS</sequence>